<dbReference type="KEGG" id="tet:TTHERM_00609370"/>
<name>Q22YF2_TETTS</name>
<protein>
    <submittedName>
        <fullName evidence="1">Uncharacterized protein</fullName>
    </submittedName>
</protein>
<evidence type="ECO:0000313" key="2">
    <source>
        <dbReference type="Proteomes" id="UP000009168"/>
    </source>
</evidence>
<reference evidence="2" key="1">
    <citation type="journal article" date="2006" name="PLoS Biol.">
        <title>Macronuclear genome sequence of the ciliate Tetrahymena thermophila, a model eukaryote.</title>
        <authorList>
            <person name="Eisen J.A."/>
            <person name="Coyne R.S."/>
            <person name="Wu M."/>
            <person name="Wu D."/>
            <person name="Thiagarajan M."/>
            <person name="Wortman J.R."/>
            <person name="Badger J.H."/>
            <person name="Ren Q."/>
            <person name="Amedeo P."/>
            <person name="Jones K.M."/>
            <person name="Tallon L.J."/>
            <person name="Delcher A.L."/>
            <person name="Salzberg S.L."/>
            <person name="Silva J.C."/>
            <person name="Haas B.J."/>
            <person name="Majoros W.H."/>
            <person name="Farzad M."/>
            <person name="Carlton J.M."/>
            <person name="Smith R.K. Jr."/>
            <person name="Garg J."/>
            <person name="Pearlman R.E."/>
            <person name="Karrer K.M."/>
            <person name="Sun L."/>
            <person name="Manning G."/>
            <person name="Elde N.C."/>
            <person name="Turkewitz A.P."/>
            <person name="Asai D.J."/>
            <person name="Wilkes D.E."/>
            <person name="Wang Y."/>
            <person name="Cai H."/>
            <person name="Collins K."/>
            <person name="Stewart B.A."/>
            <person name="Lee S.R."/>
            <person name="Wilamowska K."/>
            <person name="Weinberg Z."/>
            <person name="Ruzzo W.L."/>
            <person name="Wloga D."/>
            <person name="Gaertig J."/>
            <person name="Frankel J."/>
            <person name="Tsao C.-C."/>
            <person name="Gorovsky M.A."/>
            <person name="Keeling P.J."/>
            <person name="Waller R.F."/>
            <person name="Patron N.J."/>
            <person name="Cherry J.M."/>
            <person name="Stover N.A."/>
            <person name="Krieger C.J."/>
            <person name="del Toro C."/>
            <person name="Ryder H.F."/>
            <person name="Williamson S.C."/>
            <person name="Barbeau R.A."/>
            <person name="Hamilton E.P."/>
            <person name="Orias E."/>
        </authorList>
    </citation>
    <scope>NUCLEOTIDE SEQUENCE [LARGE SCALE GENOMIC DNA]</scope>
    <source>
        <strain evidence="2">SB210</strain>
    </source>
</reference>
<keyword evidence="2" id="KW-1185">Reference proteome</keyword>
<proteinExistence type="predicted"/>
<evidence type="ECO:0000313" key="1">
    <source>
        <dbReference type="EMBL" id="EAR90333.1"/>
    </source>
</evidence>
<dbReference type="HOGENOM" id="CLU_1810059_0_0_1"/>
<dbReference type="Proteomes" id="UP000009168">
    <property type="component" value="Unassembled WGS sequence"/>
</dbReference>
<sequence length="143" mass="16959">MSYGRPPSPKRFNRNKLTKYNKKEKNINLKMLSQNINTQNDKKLSNYQSKKFVNINTLFSFISEHNISLENLSNQTLNNVDQSNIQQYENFQVNQSLVNIPQKQPINNMIFEEESYELEPKSNYLQTNNNLELLQEEQIKIQN</sequence>
<accession>Q22YF2</accession>
<dbReference type="RefSeq" id="XP_001010578.1">
    <property type="nucleotide sequence ID" value="XM_001010578.1"/>
</dbReference>
<gene>
    <name evidence="1" type="ORF">TTHERM_00609370</name>
</gene>
<dbReference type="GeneID" id="7836553"/>
<dbReference type="InParanoid" id="Q22YF2"/>
<dbReference type="AlphaFoldDB" id="Q22YF2"/>
<dbReference type="EMBL" id="GG662800">
    <property type="protein sequence ID" value="EAR90333.1"/>
    <property type="molecule type" value="Genomic_DNA"/>
</dbReference>
<organism evidence="1 2">
    <name type="scientific">Tetrahymena thermophila (strain SB210)</name>
    <dbReference type="NCBI Taxonomy" id="312017"/>
    <lineage>
        <taxon>Eukaryota</taxon>
        <taxon>Sar</taxon>
        <taxon>Alveolata</taxon>
        <taxon>Ciliophora</taxon>
        <taxon>Intramacronucleata</taxon>
        <taxon>Oligohymenophorea</taxon>
        <taxon>Hymenostomatida</taxon>
        <taxon>Tetrahymenina</taxon>
        <taxon>Tetrahymenidae</taxon>
        <taxon>Tetrahymena</taxon>
    </lineage>
</organism>